<comment type="function">
    <text evidence="5">Catalyzes the deamination of 5-methylthioadenosine and S-adenosyl-L-homocysteine into 5-methylthioinosine and S-inosyl-L-homocysteine, respectively. Is also able to deaminate adenosine.</text>
</comment>
<feature type="binding site" evidence="5">
    <location>
        <position position="193"/>
    </location>
    <ligand>
        <name>substrate</name>
    </ligand>
</feature>
<comment type="similarity">
    <text evidence="5">Belongs to the metallo-dependent hydrolases superfamily. MTA/SAH deaminase family.</text>
</comment>
<dbReference type="NCBIfam" id="NF006549">
    <property type="entry name" value="PRK09045.1"/>
    <property type="match status" value="1"/>
</dbReference>
<dbReference type="PANTHER" id="PTHR43794:SF11">
    <property type="entry name" value="AMIDOHYDROLASE-RELATED DOMAIN-CONTAINING PROTEIN"/>
    <property type="match status" value="1"/>
</dbReference>
<dbReference type="FunFam" id="3.20.20.140:FF:000014">
    <property type="entry name" value="5-methylthioadenosine/S-adenosylhomocysteine deaminase"/>
    <property type="match status" value="1"/>
</dbReference>
<comment type="catalytic activity">
    <reaction evidence="5">
        <text>S-methyl-5'-thioadenosine + H2O + H(+) = S-methyl-5'-thioinosine + NH4(+)</text>
        <dbReference type="Rhea" id="RHEA:25025"/>
        <dbReference type="ChEBI" id="CHEBI:15377"/>
        <dbReference type="ChEBI" id="CHEBI:15378"/>
        <dbReference type="ChEBI" id="CHEBI:17509"/>
        <dbReference type="ChEBI" id="CHEBI:28938"/>
        <dbReference type="ChEBI" id="CHEBI:48595"/>
        <dbReference type="EC" id="3.5.4.31"/>
    </reaction>
</comment>
<keyword evidence="3 5" id="KW-0378">Hydrolase</keyword>
<comment type="catalytic activity">
    <reaction evidence="5">
        <text>S-adenosyl-L-homocysteine + H2O + H(+) = S-inosyl-L-homocysteine + NH4(+)</text>
        <dbReference type="Rhea" id="RHEA:20716"/>
        <dbReference type="ChEBI" id="CHEBI:15377"/>
        <dbReference type="ChEBI" id="CHEBI:15378"/>
        <dbReference type="ChEBI" id="CHEBI:28938"/>
        <dbReference type="ChEBI" id="CHEBI:57856"/>
        <dbReference type="ChEBI" id="CHEBI:57985"/>
        <dbReference type="EC" id="3.5.4.28"/>
    </reaction>
</comment>
<comment type="caution">
    <text evidence="7">The sequence shown here is derived from an EMBL/GenBank/DDBJ whole genome shotgun (WGS) entry which is preliminary data.</text>
</comment>
<dbReference type="GO" id="GO:0050270">
    <property type="term" value="F:S-adenosylhomocysteine deaminase activity"/>
    <property type="evidence" value="ECO:0007669"/>
    <property type="project" value="UniProtKB-UniRule"/>
</dbReference>
<feature type="binding site" evidence="5">
    <location>
        <position position="71"/>
    </location>
    <ligand>
        <name>Zn(2+)</name>
        <dbReference type="ChEBI" id="CHEBI:29105"/>
    </ligand>
</feature>
<dbReference type="SUPFAM" id="SSF51338">
    <property type="entry name" value="Composite domain of metallo-dependent hydrolases"/>
    <property type="match status" value="1"/>
</dbReference>
<keyword evidence="4 5" id="KW-0862">Zinc</keyword>
<evidence type="ECO:0000313" key="7">
    <source>
        <dbReference type="EMBL" id="KRO93845.1"/>
    </source>
</evidence>
<sequence>MTPIKIDLLINSQWIIPIVPEDEILHNCALAVDKDRILGIFPQAEANQRFLARRVDHLDQHILMPGLINSHGHAAMSLLRGYADDLALEPWLQDHIWPAEKLFVSEQFVQDGTRLSIAEMIKTGTTCFADMYFFHDSIAEEVRNAGIRSQIGFTVLDFPTAFGKDADDYIHKGLAFRDLWNGHPLIKVACAPHAPYSVSNEALKKISTYANELDMPIHMHCHETANEVRESIERYGVKPLQRLNDLGILVPQTQLVHMTQITDDDIALLQEHQCHVMHCPESNLKLASGFCPISKLIDHGINVAIGTDSAASNNDLDLFSELKTASLLAKAVSGDPSSLNAHAALRMATINGAKALGWDEDIGSLEKGKYADMIAIKIDSVGQQPLYNAASQLVYTNSGPQVSHSWVAGKLLMEDRELRTINETNLIRTTKAWRIKIQAGA</sequence>
<dbReference type="GO" id="GO:0046872">
    <property type="term" value="F:metal ion binding"/>
    <property type="evidence" value="ECO:0007669"/>
    <property type="project" value="UniProtKB-KW"/>
</dbReference>
<comment type="cofactor">
    <cofactor evidence="5">
        <name>Zn(2+)</name>
        <dbReference type="ChEBI" id="CHEBI:29105"/>
    </cofactor>
    <text evidence="5">Binds 1 zinc ion per subunit.</text>
</comment>
<feature type="domain" description="Amidohydrolase-related" evidence="6">
    <location>
        <begin position="62"/>
        <end position="411"/>
    </location>
</feature>
<gene>
    <name evidence="5" type="primary">mtaD</name>
    <name evidence="7" type="ORF">ABS24_05770</name>
</gene>
<dbReference type="EC" id="3.5.4.31" evidence="5"/>
<evidence type="ECO:0000256" key="1">
    <source>
        <dbReference type="ARBA" id="ARBA00006745"/>
    </source>
</evidence>
<name>A0A0R2U2Z8_9GAMM</name>
<dbReference type="InterPro" id="IPR006680">
    <property type="entry name" value="Amidohydro-rel"/>
</dbReference>
<dbReference type="InterPro" id="IPR023512">
    <property type="entry name" value="Deaminase_MtaD/DadD"/>
</dbReference>
<dbReference type="Pfam" id="PF01979">
    <property type="entry name" value="Amidohydro_1"/>
    <property type="match status" value="1"/>
</dbReference>
<comment type="caution">
    <text evidence="5">Lacks conserved residue(s) required for the propagation of feature annotation.</text>
</comment>
<feature type="binding site" evidence="5">
    <location>
        <position position="308"/>
    </location>
    <ligand>
        <name>Zn(2+)</name>
        <dbReference type="ChEBI" id="CHEBI:29105"/>
    </ligand>
</feature>
<evidence type="ECO:0000256" key="4">
    <source>
        <dbReference type="ARBA" id="ARBA00022833"/>
    </source>
</evidence>
<accession>A0A0R2U2Z8</accession>
<feature type="binding site" evidence="5">
    <location>
        <position position="100"/>
    </location>
    <ligand>
        <name>substrate</name>
    </ligand>
</feature>
<dbReference type="InterPro" id="IPR032466">
    <property type="entry name" value="Metal_Hydrolase"/>
</dbReference>
<protein>
    <recommendedName>
        <fullName evidence="5">5-methylthioadenosine/S-adenosylhomocysteine deaminase</fullName>
        <shortName evidence="5">MTA/SAH deaminase</shortName>
        <ecNumber evidence="5">3.5.4.28</ecNumber>
        <ecNumber evidence="5">3.5.4.31</ecNumber>
    </recommendedName>
</protein>
<evidence type="ECO:0000256" key="5">
    <source>
        <dbReference type="HAMAP-Rule" id="MF_01281"/>
    </source>
</evidence>
<keyword evidence="2 5" id="KW-0479">Metal-binding</keyword>
<dbReference type="CDD" id="cd01298">
    <property type="entry name" value="ATZ_TRZ_like"/>
    <property type="match status" value="1"/>
</dbReference>
<dbReference type="PANTHER" id="PTHR43794">
    <property type="entry name" value="AMINOHYDROLASE SSNA-RELATED"/>
    <property type="match status" value="1"/>
</dbReference>
<evidence type="ECO:0000256" key="2">
    <source>
        <dbReference type="ARBA" id="ARBA00022723"/>
    </source>
</evidence>
<dbReference type="HAMAP" id="MF_01281">
    <property type="entry name" value="MTA_SAH_deamin"/>
    <property type="match status" value="1"/>
</dbReference>
<dbReference type="Gene3D" id="3.20.20.140">
    <property type="entry name" value="Metal-dependent hydrolases"/>
    <property type="match status" value="1"/>
</dbReference>
<dbReference type="EMBL" id="LICA01000203">
    <property type="protein sequence ID" value="KRO93845.1"/>
    <property type="molecule type" value="Genomic_DNA"/>
</dbReference>
<evidence type="ECO:0000259" key="6">
    <source>
        <dbReference type="Pfam" id="PF01979"/>
    </source>
</evidence>
<evidence type="ECO:0000256" key="3">
    <source>
        <dbReference type="ARBA" id="ARBA00022801"/>
    </source>
</evidence>
<dbReference type="Gene3D" id="2.30.40.10">
    <property type="entry name" value="Urease, subunit C, domain 1"/>
    <property type="match status" value="1"/>
</dbReference>
<dbReference type="SUPFAM" id="SSF51556">
    <property type="entry name" value="Metallo-dependent hydrolases"/>
    <property type="match status" value="1"/>
</dbReference>
<dbReference type="AlphaFoldDB" id="A0A0R2U2Z8"/>
<feature type="binding site" evidence="5">
    <location>
        <position position="220"/>
    </location>
    <ligand>
        <name>Zn(2+)</name>
        <dbReference type="ChEBI" id="CHEBI:29105"/>
    </ligand>
</feature>
<evidence type="ECO:0000313" key="8">
    <source>
        <dbReference type="Proteomes" id="UP000051213"/>
    </source>
</evidence>
<dbReference type="GO" id="GO:0090614">
    <property type="term" value="F:5'-methylthioadenosine deaminase activity"/>
    <property type="evidence" value="ECO:0007669"/>
    <property type="project" value="UniProtKB-UniRule"/>
</dbReference>
<dbReference type="EC" id="3.5.4.28" evidence="5"/>
<feature type="binding site" evidence="5">
    <location>
        <position position="308"/>
    </location>
    <ligand>
        <name>substrate</name>
    </ligand>
</feature>
<feature type="binding site" evidence="5">
    <location>
        <position position="73"/>
    </location>
    <ligand>
        <name>Zn(2+)</name>
        <dbReference type="ChEBI" id="CHEBI:29105"/>
    </ligand>
</feature>
<comment type="similarity">
    <text evidence="1">Belongs to the metallo-dependent hydrolases superfamily. ATZ/TRZ family.</text>
</comment>
<dbReference type="Proteomes" id="UP000051213">
    <property type="component" value="Unassembled WGS sequence"/>
</dbReference>
<proteinExistence type="inferred from homology"/>
<reference evidence="7 8" key="1">
    <citation type="submission" date="2015-10" db="EMBL/GenBank/DDBJ databases">
        <title>Metagenome-Assembled Genomes uncover a global brackish microbiome.</title>
        <authorList>
            <person name="Hugerth L.W."/>
            <person name="Larsson J."/>
            <person name="Alneberg J."/>
            <person name="Lindh M.V."/>
            <person name="Legrand C."/>
            <person name="Pinhassi J."/>
            <person name="Andersson A.F."/>
        </authorList>
    </citation>
    <scope>NUCLEOTIDE SEQUENCE [LARGE SCALE GENOMIC DNA]</scope>
    <source>
        <strain evidence="7">BACL26 MAG-121220-bin70</strain>
    </source>
</reference>
<feature type="binding site" evidence="5">
    <location>
        <position position="223"/>
    </location>
    <ligand>
        <name>substrate</name>
    </ligand>
</feature>
<organism evidence="7 8">
    <name type="scientific">SAR92 bacterium BACL26 MAG-121220-bin70</name>
    <dbReference type="NCBI Taxonomy" id="1655626"/>
    <lineage>
        <taxon>Bacteria</taxon>
        <taxon>Pseudomonadati</taxon>
        <taxon>Pseudomonadota</taxon>
        <taxon>Gammaproteobacteria</taxon>
        <taxon>Cellvibrionales</taxon>
        <taxon>Porticoccaceae</taxon>
        <taxon>SAR92 clade</taxon>
    </lineage>
</organism>
<dbReference type="InterPro" id="IPR050287">
    <property type="entry name" value="MTA/SAH_deaminase"/>
</dbReference>
<dbReference type="InterPro" id="IPR011059">
    <property type="entry name" value="Metal-dep_hydrolase_composite"/>
</dbReference>